<feature type="region of interest" description="Disordered" evidence="3">
    <location>
        <begin position="191"/>
        <end position="256"/>
    </location>
</feature>
<sequence>MKPDTIAAQEWARELADEWGERAFRWLLERDLEEPEEKLFTVTGREQEGDGALSDAETRLGARHMLGGMPGGDDLSAFIEEEIVLTSVGSSASDIYASSSTPSALPPDEPPQHNFIAVEHSRVTKRQPAIAELEALEGVDVLGIGPPPPLPAEAEAATEAAEAAEITTVEATDVAPAAISAAATDTGMTDIAPPAVAASDDEPDSAPPIAATPEQLADPIPATEIPAAPAPPAADEFRDDAEARPEPVPDATSDHWSWCVPRDITFTFSTRGGGELYHDFLDAFLEEAGTELEKLEDALGAWERDIADPGAADTVGRVLHTIKGIAKGVGLQRYGTLVHNFETLLAALPRPQESGEQEYFRLVNAWLDTAVRGYDHIQATRSDIASELPLQTDGPASTPATPQSATASAPRLQPLTAGGRQQERELADEGAKVLSAQQTIRISPDSLDHLLNLGNEVQKLGCVPPRVRSGASVRRRNCWAV</sequence>
<dbReference type="SMART" id="SM00073">
    <property type="entry name" value="HPT"/>
    <property type="match status" value="1"/>
</dbReference>
<gene>
    <name evidence="5" type="ORF">G3T16_09725</name>
</gene>
<dbReference type="Gene3D" id="1.20.120.160">
    <property type="entry name" value="HPT domain"/>
    <property type="match status" value="1"/>
</dbReference>
<evidence type="ECO:0000256" key="3">
    <source>
        <dbReference type="SAM" id="MobiDB-lite"/>
    </source>
</evidence>
<feature type="compositionally biased region" description="Low complexity" evidence="3">
    <location>
        <begin position="395"/>
        <end position="410"/>
    </location>
</feature>
<evidence type="ECO:0000256" key="2">
    <source>
        <dbReference type="PROSITE-ProRule" id="PRU00110"/>
    </source>
</evidence>
<evidence type="ECO:0000256" key="1">
    <source>
        <dbReference type="ARBA" id="ARBA00023012"/>
    </source>
</evidence>
<feature type="region of interest" description="Disordered" evidence="3">
    <location>
        <begin position="387"/>
        <end position="422"/>
    </location>
</feature>
<dbReference type="InterPro" id="IPR036641">
    <property type="entry name" value="HPT_dom_sf"/>
</dbReference>
<evidence type="ECO:0000313" key="5">
    <source>
        <dbReference type="EMBL" id="QIB65646.1"/>
    </source>
</evidence>
<feature type="compositionally biased region" description="Low complexity" evidence="3">
    <location>
        <begin position="217"/>
        <end position="227"/>
    </location>
</feature>
<dbReference type="CDD" id="cd00088">
    <property type="entry name" value="HPT"/>
    <property type="match status" value="1"/>
</dbReference>
<feature type="domain" description="HPt" evidence="4">
    <location>
        <begin position="273"/>
        <end position="380"/>
    </location>
</feature>
<dbReference type="SUPFAM" id="SSF47226">
    <property type="entry name" value="Histidine-containing phosphotransfer domain, HPT domain"/>
    <property type="match status" value="1"/>
</dbReference>
<dbReference type="GO" id="GO:0004672">
    <property type="term" value="F:protein kinase activity"/>
    <property type="evidence" value="ECO:0007669"/>
    <property type="project" value="UniProtKB-ARBA"/>
</dbReference>
<dbReference type="RefSeq" id="WP_163495024.1">
    <property type="nucleotide sequence ID" value="NZ_CP048711.1"/>
</dbReference>
<reference evidence="5 6" key="1">
    <citation type="submission" date="2020-02" db="EMBL/GenBank/DDBJ databases">
        <title>Genome sequencing for Kineobactrum sp. M2.</title>
        <authorList>
            <person name="Park S.-J."/>
        </authorList>
    </citation>
    <scope>NUCLEOTIDE SEQUENCE [LARGE SCALE GENOMIC DNA]</scope>
    <source>
        <strain evidence="5 6">M2</strain>
    </source>
</reference>
<dbReference type="Pfam" id="PF01627">
    <property type="entry name" value="Hpt"/>
    <property type="match status" value="1"/>
</dbReference>
<dbReference type="EMBL" id="CP048711">
    <property type="protein sequence ID" value="QIB65646.1"/>
    <property type="molecule type" value="Genomic_DNA"/>
</dbReference>
<dbReference type="PROSITE" id="PS50894">
    <property type="entry name" value="HPT"/>
    <property type="match status" value="1"/>
</dbReference>
<dbReference type="InterPro" id="IPR008207">
    <property type="entry name" value="Sig_transdc_His_kin_Hpt_dom"/>
</dbReference>
<dbReference type="KEGG" id="kim:G3T16_09725"/>
<evidence type="ECO:0000259" key="4">
    <source>
        <dbReference type="PROSITE" id="PS50894"/>
    </source>
</evidence>
<accession>A0A6C0U0V5</accession>
<dbReference type="AlphaFoldDB" id="A0A6C0U0V5"/>
<dbReference type="Proteomes" id="UP000477680">
    <property type="component" value="Chromosome"/>
</dbReference>
<organism evidence="5 6">
    <name type="scientific">Kineobactrum salinum</name>
    <dbReference type="NCBI Taxonomy" id="2708301"/>
    <lineage>
        <taxon>Bacteria</taxon>
        <taxon>Pseudomonadati</taxon>
        <taxon>Pseudomonadota</taxon>
        <taxon>Gammaproteobacteria</taxon>
        <taxon>Cellvibrionales</taxon>
        <taxon>Halieaceae</taxon>
        <taxon>Kineobactrum</taxon>
    </lineage>
</organism>
<protein>
    <recommendedName>
        <fullName evidence="4">HPt domain-containing protein</fullName>
    </recommendedName>
</protein>
<keyword evidence="1" id="KW-0902">Two-component regulatory system</keyword>
<keyword evidence="6" id="KW-1185">Reference proteome</keyword>
<feature type="modified residue" description="Phosphohistidine" evidence="2">
    <location>
        <position position="320"/>
    </location>
</feature>
<proteinExistence type="predicted"/>
<evidence type="ECO:0000313" key="6">
    <source>
        <dbReference type="Proteomes" id="UP000477680"/>
    </source>
</evidence>
<keyword evidence="2" id="KW-0597">Phosphoprotein</keyword>
<name>A0A6C0U0V5_9GAMM</name>
<dbReference type="GO" id="GO:0000160">
    <property type="term" value="P:phosphorelay signal transduction system"/>
    <property type="evidence" value="ECO:0007669"/>
    <property type="project" value="UniProtKB-KW"/>
</dbReference>